<dbReference type="Gene3D" id="1.20.1260.10">
    <property type="match status" value="1"/>
</dbReference>
<keyword evidence="3" id="KW-1185">Reference proteome</keyword>
<dbReference type="AlphaFoldDB" id="A0A9X2D508"/>
<comment type="caution">
    <text evidence="2">The sequence shown here is derived from an EMBL/GenBank/DDBJ whole genome shotgun (WGS) entry which is preliminary data.</text>
</comment>
<protein>
    <submittedName>
        <fullName evidence="2">DUF305 domain-containing protein</fullName>
    </submittedName>
</protein>
<dbReference type="InterPro" id="IPR005183">
    <property type="entry name" value="DUF305_CopM-like"/>
</dbReference>
<sequence>MSAGRDLRPAVADLMADVEAAQAPEIETMTQWLEMRGVETADDGHAHEHGSEDLADSMMTAQDMADLEDAGDRAFERLWLELMIEHHEGAVAMAETELADVTNPVAQEMAQDIVDSQSAESTLMEGLL</sequence>
<proteinExistence type="predicted"/>
<organism evidence="2 3">
    <name type="scientific">Nocardioides bruguierae</name>
    <dbReference type="NCBI Taxonomy" id="2945102"/>
    <lineage>
        <taxon>Bacteria</taxon>
        <taxon>Bacillati</taxon>
        <taxon>Actinomycetota</taxon>
        <taxon>Actinomycetes</taxon>
        <taxon>Propionibacteriales</taxon>
        <taxon>Nocardioidaceae</taxon>
        <taxon>Nocardioides</taxon>
    </lineage>
</organism>
<evidence type="ECO:0000313" key="2">
    <source>
        <dbReference type="EMBL" id="MCM0619261.1"/>
    </source>
</evidence>
<name>A0A9X2D508_9ACTN</name>
<dbReference type="PANTHER" id="PTHR36933:SF1">
    <property type="entry name" value="SLL0788 PROTEIN"/>
    <property type="match status" value="1"/>
</dbReference>
<evidence type="ECO:0000313" key="3">
    <source>
        <dbReference type="Proteomes" id="UP001139485"/>
    </source>
</evidence>
<accession>A0A9X2D508</accession>
<dbReference type="PANTHER" id="PTHR36933">
    <property type="entry name" value="SLL0788 PROTEIN"/>
    <property type="match status" value="1"/>
</dbReference>
<evidence type="ECO:0000259" key="1">
    <source>
        <dbReference type="Pfam" id="PF03713"/>
    </source>
</evidence>
<dbReference type="InterPro" id="IPR012347">
    <property type="entry name" value="Ferritin-like"/>
</dbReference>
<dbReference type="EMBL" id="JAMOIL010000002">
    <property type="protein sequence ID" value="MCM0619261.1"/>
    <property type="molecule type" value="Genomic_DNA"/>
</dbReference>
<reference evidence="2" key="1">
    <citation type="submission" date="2022-05" db="EMBL/GenBank/DDBJ databases">
        <authorList>
            <person name="Tuo L."/>
        </authorList>
    </citation>
    <scope>NUCLEOTIDE SEQUENCE</scope>
    <source>
        <strain evidence="2">BSK12Z-4</strain>
    </source>
</reference>
<feature type="domain" description="DUF305" evidence="1">
    <location>
        <begin position="4"/>
        <end position="128"/>
    </location>
</feature>
<dbReference type="Pfam" id="PF03713">
    <property type="entry name" value="DUF305"/>
    <property type="match status" value="1"/>
</dbReference>
<gene>
    <name evidence="2" type="ORF">M8330_02985</name>
</gene>
<dbReference type="Proteomes" id="UP001139485">
    <property type="component" value="Unassembled WGS sequence"/>
</dbReference>